<evidence type="ECO:0000313" key="10">
    <source>
        <dbReference type="Proteomes" id="UP000678393"/>
    </source>
</evidence>
<sequence length="216" mass="24628">MGECQETNQITVNNSCDKNTEPLLVCISPEQPEQSSWRENGYLADTENIFSCSTFSRLSSPFHRKRKSHDQFDPVACDVSHKRSSSSLSDDCSKASPVFQERIKPATSASLGLFRIRQSRVVQRAVHLTYLLTFLFMFASLLQLYTVFGVYGVLGTNPRPDPWPWLLLHTIFRATEVSIGFSIAAIAFITLNYRHQRAKRRQQQQQHLVATRDCIV</sequence>
<keyword evidence="5 7" id="KW-1133">Transmembrane helix</keyword>
<keyword evidence="3 7" id="KW-0812">Transmembrane</keyword>
<keyword evidence="4" id="KW-0732">Signal</keyword>
<keyword evidence="6 7" id="KW-0472">Membrane</keyword>
<organism evidence="9 10">
    <name type="scientific">Candidula unifasciata</name>
    <dbReference type="NCBI Taxonomy" id="100452"/>
    <lineage>
        <taxon>Eukaryota</taxon>
        <taxon>Metazoa</taxon>
        <taxon>Spiralia</taxon>
        <taxon>Lophotrochozoa</taxon>
        <taxon>Mollusca</taxon>
        <taxon>Gastropoda</taxon>
        <taxon>Heterobranchia</taxon>
        <taxon>Euthyneura</taxon>
        <taxon>Panpulmonata</taxon>
        <taxon>Eupulmonata</taxon>
        <taxon>Stylommatophora</taxon>
        <taxon>Helicina</taxon>
        <taxon>Helicoidea</taxon>
        <taxon>Geomitridae</taxon>
        <taxon>Candidula</taxon>
    </lineage>
</organism>
<evidence type="ECO:0000256" key="4">
    <source>
        <dbReference type="ARBA" id="ARBA00022729"/>
    </source>
</evidence>
<feature type="transmembrane region" description="Helical" evidence="7">
    <location>
        <begin position="171"/>
        <end position="193"/>
    </location>
</feature>
<dbReference type="PANTHER" id="PTHR35578:SF6">
    <property type="entry name" value="PROLINE-RICH TRANSMEMBRANE PROTEIN 4"/>
    <property type="match status" value="1"/>
</dbReference>
<evidence type="ECO:0000259" key="8">
    <source>
        <dbReference type="Pfam" id="PF25987"/>
    </source>
</evidence>
<feature type="transmembrane region" description="Helical" evidence="7">
    <location>
        <begin position="125"/>
        <end position="151"/>
    </location>
</feature>
<keyword evidence="2" id="KW-0597">Phosphoprotein</keyword>
<evidence type="ECO:0000256" key="5">
    <source>
        <dbReference type="ARBA" id="ARBA00022989"/>
    </source>
</evidence>
<dbReference type="Pfam" id="PF25987">
    <property type="entry name" value="PRRT3"/>
    <property type="match status" value="1"/>
</dbReference>
<dbReference type="InterPro" id="IPR059081">
    <property type="entry name" value="PRRT3-4"/>
</dbReference>
<evidence type="ECO:0000256" key="6">
    <source>
        <dbReference type="ARBA" id="ARBA00023136"/>
    </source>
</evidence>
<evidence type="ECO:0000313" key="9">
    <source>
        <dbReference type="EMBL" id="CAG5124089.1"/>
    </source>
</evidence>
<protein>
    <recommendedName>
        <fullName evidence="8">Proline-rich transmembrane protein 3/4 domain-containing protein</fullName>
    </recommendedName>
</protein>
<dbReference type="EMBL" id="CAJHNH020001693">
    <property type="protein sequence ID" value="CAG5124089.1"/>
    <property type="molecule type" value="Genomic_DNA"/>
</dbReference>
<accession>A0A8S3Z4T9</accession>
<name>A0A8S3Z4T9_9EUPU</name>
<evidence type="ECO:0000256" key="2">
    <source>
        <dbReference type="ARBA" id="ARBA00022553"/>
    </source>
</evidence>
<dbReference type="PANTHER" id="PTHR35578">
    <property type="entry name" value="PROLINE-RICH TRANSMEMBRANE PROTEIN 4-RELATED"/>
    <property type="match status" value="1"/>
</dbReference>
<dbReference type="InterPro" id="IPR052836">
    <property type="entry name" value="PRRT_domain-containing"/>
</dbReference>
<comment type="caution">
    <text evidence="9">The sequence shown here is derived from an EMBL/GenBank/DDBJ whole genome shotgun (WGS) entry which is preliminary data.</text>
</comment>
<evidence type="ECO:0000256" key="3">
    <source>
        <dbReference type="ARBA" id="ARBA00022692"/>
    </source>
</evidence>
<evidence type="ECO:0000256" key="7">
    <source>
        <dbReference type="SAM" id="Phobius"/>
    </source>
</evidence>
<comment type="subcellular location">
    <subcellularLocation>
        <location evidence="1">Membrane</location>
        <topology evidence="1">Multi-pass membrane protein</topology>
    </subcellularLocation>
</comment>
<evidence type="ECO:0000256" key="1">
    <source>
        <dbReference type="ARBA" id="ARBA00004141"/>
    </source>
</evidence>
<dbReference type="OrthoDB" id="10066605at2759"/>
<keyword evidence="10" id="KW-1185">Reference proteome</keyword>
<dbReference type="AlphaFoldDB" id="A0A8S3Z4T9"/>
<proteinExistence type="predicted"/>
<gene>
    <name evidence="9" type="ORF">CUNI_LOCUS9647</name>
</gene>
<feature type="domain" description="Proline-rich transmembrane protein 3/4" evidence="8">
    <location>
        <begin position="117"/>
        <end position="199"/>
    </location>
</feature>
<reference evidence="9" key="1">
    <citation type="submission" date="2021-04" db="EMBL/GenBank/DDBJ databases">
        <authorList>
            <consortium name="Molecular Ecology Group"/>
        </authorList>
    </citation>
    <scope>NUCLEOTIDE SEQUENCE</scope>
</reference>
<dbReference type="Proteomes" id="UP000678393">
    <property type="component" value="Unassembled WGS sequence"/>
</dbReference>